<dbReference type="GO" id="GO:0005634">
    <property type="term" value="C:nucleus"/>
    <property type="evidence" value="ECO:0007669"/>
    <property type="project" value="TreeGrafter"/>
</dbReference>
<sequence>MRQYLLSRRAMCGMTCKDLLQTKETTDDANTFVCAAKCLSFNTDSQSAGLEEAEILKRLHSHKAHHPGRQYLVDYFGLYDQTTKQAISITDSVNHDLVTQSETQDSKWILLLEYCQQGSIWDWIRQNPEKVGFRQWLTWALQLMQAVDCIHEAGLVHHDIKPHNILLDSSLDAKLSDFGAGRFLSTNADDMKSIDTSSSATTFMLEEGHGRGTPPYAAPEMFASASDARYGQGIDIYSLGISLYVIGLTAQEPFHKVKNPTEMIIWIKKGGFWLIEEQSWIHDRGPVPKTTSSSRLPTSSVAQTLAQSSHAHGQESKLKPGGLSRLSRLSASSQLLTPNLPPINTKLSYERSACTPNSACSLNSPSSLLGPHQSHLCESPTGFSPERSMRSSLPSTPVSPLPLPSPIARSQTPRSSIRKEEHRRSGEIVMRFLNGEVVQPQVIQLLKDMCNSDPSRRPSAKMVLQRLQMMESQLNIDLDVEEEGLYAGMDVDMPEDSHAL</sequence>
<keyword evidence="2" id="KW-0547">Nucleotide-binding</keyword>
<keyword evidence="3" id="KW-0418">Kinase</keyword>
<dbReference type="InterPro" id="IPR000719">
    <property type="entry name" value="Prot_kinase_dom"/>
</dbReference>
<dbReference type="Gene3D" id="1.10.510.10">
    <property type="entry name" value="Transferase(Phosphotransferase) domain 1"/>
    <property type="match status" value="1"/>
</dbReference>
<dbReference type="InterPro" id="IPR050339">
    <property type="entry name" value="CC_SR_Kinase"/>
</dbReference>
<dbReference type="GO" id="GO:0110031">
    <property type="term" value="P:negative regulation of G2/MI transition of meiotic cell cycle"/>
    <property type="evidence" value="ECO:0007669"/>
    <property type="project" value="TreeGrafter"/>
</dbReference>
<comment type="caution">
    <text evidence="8">The sequence shown here is derived from an EMBL/GenBank/DDBJ whole genome shotgun (WGS) entry which is preliminary data.</text>
</comment>
<feature type="region of interest" description="Disordered" evidence="6">
    <location>
        <begin position="284"/>
        <end position="322"/>
    </location>
</feature>
<accession>A0A9P6T3Q2</accession>
<keyword evidence="4" id="KW-0067">ATP-binding</keyword>
<gene>
    <name evidence="8" type="ORF">BGZ80_000397</name>
</gene>
<evidence type="ECO:0000313" key="9">
    <source>
        <dbReference type="Proteomes" id="UP000703661"/>
    </source>
</evidence>
<feature type="domain" description="Protein kinase" evidence="7">
    <location>
        <begin position="4"/>
        <end position="470"/>
    </location>
</feature>
<reference evidence="8" key="1">
    <citation type="journal article" date="2020" name="Fungal Divers.">
        <title>Resolving the Mortierellaceae phylogeny through synthesis of multi-gene phylogenetics and phylogenomics.</title>
        <authorList>
            <person name="Vandepol N."/>
            <person name="Liber J."/>
            <person name="Desiro A."/>
            <person name="Na H."/>
            <person name="Kennedy M."/>
            <person name="Barry K."/>
            <person name="Grigoriev I.V."/>
            <person name="Miller A.N."/>
            <person name="O'Donnell K."/>
            <person name="Stajich J.E."/>
            <person name="Bonito G."/>
        </authorList>
    </citation>
    <scope>NUCLEOTIDE SEQUENCE</scope>
    <source>
        <strain evidence="8">NRRL 2769</strain>
    </source>
</reference>
<comment type="similarity">
    <text evidence="5">Belongs to the protein kinase superfamily. Ser/Thr protein kinase family. GCN2 subfamily.</text>
</comment>
<dbReference type="InterPro" id="IPR008271">
    <property type="entry name" value="Ser/Thr_kinase_AS"/>
</dbReference>
<dbReference type="Proteomes" id="UP000703661">
    <property type="component" value="Unassembled WGS sequence"/>
</dbReference>
<dbReference type="PANTHER" id="PTHR11042:SF190">
    <property type="entry name" value="MITOSIS INHIBITOR PROTEIN KINASE MIK1"/>
    <property type="match status" value="1"/>
</dbReference>
<feature type="compositionally biased region" description="Polar residues" evidence="6">
    <location>
        <begin position="289"/>
        <end position="311"/>
    </location>
</feature>
<keyword evidence="9" id="KW-1185">Reference proteome</keyword>
<dbReference type="PANTHER" id="PTHR11042">
    <property type="entry name" value="EUKARYOTIC TRANSLATION INITIATION FACTOR 2-ALPHA KINASE EIF2-ALPHA KINASE -RELATED"/>
    <property type="match status" value="1"/>
</dbReference>
<dbReference type="SMART" id="SM00220">
    <property type="entry name" value="S_TKc"/>
    <property type="match status" value="1"/>
</dbReference>
<dbReference type="GO" id="GO:0004713">
    <property type="term" value="F:protein tyrosine kinase activity"/>
    <property type="evidence" value="ECO:0007669"/>
    <property type="project" value="TreeGrafter"/>
</dbReference>
<evidence type="ECO:0000256" key="1">
    <source>
        <dbReference type="ARBA" id="ARBA00022679"/>
    </source>
</evidence>
<dbReference type="AlphaFoldDB" id="A0A9P6T3Q2"/>
<dbReference type="GO" id="GO:0005737">
    <property type="term" value="C:cytoplasm"/>
    <property type="evidence" value="ECO:0007669"/>
    <property type="project" value="TreeGrafter"/>
</dbReference>
<organism evidence="8 9">
    <name type="scientific">Entomortierella chlamydospora</name>
    <dbReference type="NCBI Taxonomy" id="101097"/>
    <lineage>
        <taxon>Eukaryota</taxon>
        <taxon>Fungi</taxon>
        <taxon>Fungi incertae sedis</taxon>
        <taxon>Mucoromycota</taxon>
        <taxon>Mortierellomycotina</taxon>
        <taxon>Mortierellomycetes</taxon>
        <taxon>Mortierellales</taxon>
        <taxon>Mortierellaceae</taxon>
        <taxon>Entomortierella</taxon>
    </lineage>
</organism>
<feature type="region of interest" description="Disordered" evidence="6">
    <location>
        <begin position="371"/>
        <end position="423"/>
    </location>
</feature>
<keyword evidence="1" id="KW-0808">Transferase</keyword>
<dbReference type="SUPFAM" id="SSF56112">
    <property type="entry name" value="Protein kinase-like (PK-like)"/>
    <property type="match status" value="1"/>
</dbReference>
<dbReference type="EMBL" id="JAAAID010000108">
    <property type="protein sequence ID" value="KAG0022374.1"/>
    <property type="molecule type" value="Genomic_DNA"/>
</dbReference>
<dbReference type="PROSITE" id="PS50011">
    <property type="entry name" value="PROTEIN_KINASE_DOM"/>
    <property type="match status" value="1"/>
</dbReference>
<evidence type="ECO:0000256" key="6">
    <source>
        <dbReference type="SAM" id="MobiDB-lite"/>
    </source>
</evidence>
<evidence type="ECO:0000313" key="8">
    <source>
        <dbReference type="EMBL" id="KAG0022374.1"/>
    </source>
</evidence>
<evidence type="ECO:0000256" key="2">
    <source>
        <dbReference type="ARBA" id="ARBA00022741"/>
    </source>
</evidence>
<evidence type="ECO:0000256" key="3">
    <source>
        <dbReference type="ARBA" id="ARBA00022777"/>
    </source>
</evidence>
<evidence type="ECO:0000259" key="7">
    <source>
        <dbReference type="PROSITE" id="PS50011"/>
    </source>
</evidence>
<dbReference type="GO" id="GO:0005524">
    <property type="term" value="F:ATP binding"/>
    <property type="evidence" value="ECO:0007669"/>
    <property type="project" value="UniProtKB-KW"/>
</dbReference>
<dbReference type="OrthoDB" id="4062651at2759"/>
<proteinExistence type="inferred from homology"/>
<name>A0A9P6T3Q2_9FUNG</name>
<dbReference type="CDD" id="cd00180">
    <property type="entry name" value="PKc"/>
    <property type="match status" value="1"/>
</dbReference>
<dbReference type="Pfam" id="PF00069">
    <property type="entry name" value="Pkinase"/>
    <property type="match status" value="1"/>
</dbReference>
<evidence type="ECO:0000256" key="5">
    <source>
        <dbReference type="ARBA" id="ARBA00037982"/>
    </source>
</evidence>
<dbReference type="PROSITE" id="PS00108">
    <property type="entry name" value="PROTEIN_KINASE_ST"/>
    <property type="match status" value="1"/>
</dbReference>
<protein>
    <recommendedName>
        <fullName evidence="7">Protein kinase domain-containing protein</fullName>
    </recommendedName>
</protein>
<evidence type="ECO:0000256" key="4">
    <source>
        <dbReference type="ARBA" id="ARBA00022840"/>
    </source>
</evidence>
<dbReference type="InterPro" id="IPR011009">
    <property type="entry name" value="Kinase-like_dom_sf"/>
</dbReference>